<dbReference type="InterPro" id="IPR000014">
    <property type="entry name" value="PAS"/>
</dbReference>
<dbReference type="SMART" id="SM00091">
    <property type="entry name" value="PAS"/>
    <property type="match status" value="1"/>
</dbReference>
<evidence type="ECO:0000256" key="7">
    <source>
        <dbReference type="ARBA" id="ARBA00022692"/>
    </source>
</evidence>
<dbReference type="Proteomes" id="UP000596827">
    <property type="component" value="Unassembled WGS sequence"/>
</dbReference>
<evidence type="ECO:0000256" key="5">
    <source>
        <dbReference type="ARBA" id="ARBA00022553"/>
    </source>
</evidence>
<dbReference type="SUPFAM" id="SSF55785">
    <property type="entry name" value="PYP-like sensor domain (PAS domain)"/>
    <property type="match status" value="1"/>
</dbReference>
<feature type="domain" description="Response regulatory" evidence="24">
    <location>
        <begin position="785"/>
        <end position="901"/>
    </location>
</feature>
<feature type="modified residue" description="4-aspartylphosphate" evidence="21">
    <location>
        <position position="976"/>
    </location>
</feature>
<evidence type="ECO:0000256" key="3">
    <source>
        <dbReference type="ARBA" id="ARBA00012438"/>
    </source>
</evidence>
<dbReference type="Pfam" id="PF03924">
    <property type="entry name" value="CHASE"/>
    <property type="match status" value="1"/>
</dbReference>
<dbReference type="InterPro" id="IPR001789">
    <property type="entry name" value="Sig_transdc_resp-reg_receiver"/>
</dbReference>
<comment type="function">
    <text evidence="17">Putative oxygen sensor; modulates the activity of FixJ, a transcriptional activator of nitrogen fixation fixK gene. FixL probably acts as a kinase that phosphorylates FixJ.</text>
</comment>
<dbReference type="PROSITE" id="PS50113">
    <property type="entry name" value="PAC"/>
    <property type="match status" value="1"/>
</dbReference>
<dbReference type="SMART" id="SM00448">
    <property type="entry name" value="REC"/>
    <property type="match status" value="2"/>
</dbReference>
<dbReference type="InterPro" id="IPR003594">
    <property type="entry name" value="HATPase_dom"/>
</dbReference>
<dbReference type="PROSITE" id="PS50894">
    <property type="entry name" value="HPT"/>
    <property type="match status" value="1"/>
</dbReference>
<dbReference type="Gene3D" id="1.10.287.130">
    <property type="match status" value="1"/>
</dbReference>
<evidence type="ECO:0000256" key="2">
    <source>
        <dbReference type="ARBA" id="ARBA00004651"/>
    </source>
</evidence>
<dbReference type="InterPro" id="IPR035965">
    <property type="entry name" value="PAS-like_dom_sf"/>
</dbReference>
<keyword evidence="5 21" id="KW-0597">Phosphoprotein</keyword>
<evidence type="ECO:0000256" key="1">
    <source>
        <dbReference type="ARBA" id="ARBA00000085"/>
    </source>
</evidence>
<dbReference type="FunFam" id="1.10.287.130:FF:000003">
    <property type="entry name" value="Histidine kinase"/>
    <property type="match status" value="1"/>
</dbReference>
<organism evidence="29 30">
    <name type="scientific">Ramlibacter albus</name>
    <dbReference type="NCBI Taxonomy" id="2079448"/>
    <lineage>
        <taxon>Bacteria</taxon>
        <taxon>Pseudomonadati</taxon>
        <taxon>Pseudomonadota</taxon>
        <taxon>Betaproteobacteria</taxon>
        <taxon>Burkholderiales</taxon>
        <taxon>Comamonadaceae</taxon>
        <taxon>Ramlibacter</taxon>
    </lineage>
</organism>
<feature type="domain" description="PAC" evidence="26">
    <location>
        <begin position="441"/>
        <end position="500"/>
    </location>
</feature>
<dbReference type="Pfam" id="PF00989">
    <property type="entry name" value="PAS"/>
    <property type="match status" value="1"/>
</dbReference>
<dbReference type="PANTHER" id="PTHR45339">
    <property type="entry name" value="HYBRID SIGNAL TRANSDUCTION HISTIDINE KINASE J"/>
    <property type="match status" value="1"/>
</dbReference>
<feature type="domain" description="CHASE" evidence="27">
    <location>
        <begin position="119"/>
        <end position="246"/>
    </location>
</feature>
<comment type="catalytic activity">
    <reaction evidence="1">
        <text>ATP + protein L-histidine = ADP + protein N-phospho-L-histidine.</text>
        <dbReference type="EC" id="2.7.13.3"/>
    </reaction>
</comment>
<dbReference type="InterPro" id="IPR036641">
    <property type="entry name" value="HPT_dom_sf"/>
</dbReference>
<dbReference type="SUPFAM" id="SSF52172">
    <property type="entry name" value="CheY-like"/>
    <property type="match status" value="2"/>
</dbReference>
<dbReference type="RefSeq" id="WP_187080452.1">
    <property type="nucleotide sequence ID" value="NZ_JACORU010000001.1"/>
</dbReference>
<dbReference type="InterPro" id="IPR008207">
    <property type="entry name" value="Sig_transdc_His_kin_Hpt_dom"/>
</dbReference>
<dbReference type="GO" id="GO:0000155">
    <property type="term" value="F:phosphorelay sensor kinase activity"/>
    <property type="evidence" value="ECO:0007669"/>
    <property type="project" value="InterPro"/>
</dbReference>
<dbReference type="PROSITE" id="PS50839">
    <property type="entry name" value="CHASE"/>
    <property type="match status" value="1"/>
</dbReference>
<dbReference type="CDD" id="cd00156">
    <property type="entry name" value="REC"/>
    <property type="match status" value="1"/>
</dbReference>
<comment type="function">
    <text evidence="16">Member of the two-component regulatory system BvgS/BvgA. Phosphorylates BvgA via a four-step phosphorelay in response to environmental signals.</text>
</comment>
<dbReference type="SMART" id="SM00073">
    <property type="entry name" value="HPT"/>
    <property type="match status" value="1"/>
</dbReference>
<keyword evidence="8" id="KW-0732">Signal</keyword>
<keyword evidence="7 22" id="KW-0812">Transmembrane</keyword>
<name>A0A923M763_9BURK</name>
<dbReference type="PANTHER" id="PTHR45339:SF1">
    <property type="entry name" value="HYBRID SIGNAL TRANSDUCTION HISTIDINE KINASE J"/>
    <property type="match status" value="1"/>
</dbReference>
<dbReference type="InterPro" id="IPR000700">
    <property type="entry name" value="PAS-assoc_C"/>
</dbReference>
<dbReference type="InterPro" id="IPR003661">
    <property type="entry name" value="HisK_dim/P_dom"/>
</dbReference>
<evidence type="ECO:0000256" key="17">
    <source>
        <dbReference type="ARBA" id="ARBA00059827"/>
    </source>
</evidence>
<keyword evidence="15 22" id="KW-0472">Membrane</keyword>
<keyword evidence="14" id="KW-0843">Virulence</keyword>
<feature type="modified residue" description="Phosphohistidine" evidence="20">
    <location>
        <position position="1113"/>
    </location>
</feature>
<dbReference type="PROSITE" id="PS50112">
    <property type="entry name" value="PAS"/>
    <property type="match status" value="1"/>
</dbReference>
<proteinExistence type="predicted"/>
<evidence type="ECO:0000256" key="14">
    <source>
        <dbReference type="ARBA" id="ARBA00023026"/>
    </source>
</evidence>
<evidence type="ECO:0000256" key="9">
    <source>
        <dbReference type="ARBA" id="ARBA00022741"/>
    </source>
</evidence>
<dbReference type="Pfam" id="PF01627">
    <property type="entry name" value="Hpt"/>
    <property type="match status" value="1"/>
</dbReference>
<feature type="modified residue" description="4-aspartylphosphate" evidence="21">
    <location>
        <position position="835"/>
    </location>
</feature>
<evidence type="ECO:0000259" key="25">
    <source>
        <dbReference type="PROSITE" id="PS50112"/>
    </source>
</evidence>
<dbReference type="FunFam" id="3.30.450.20:FF:000060">
    <property type="entry name" value="Sensor protein FixL"/>
    <property type="match status" value="1"/>
</dbReference>
<feature type="transmembrane region" description="Helical" evidence="22">
    <location>
        <begin position="326"/>
        <end position="346"/>
    </location>
</feature>
<dbReference type="SMART" id="SM01079">
    <property type="entry name" value="CHASE"/>
    <property type="match status" value="1"/>
</dbReference>
<dbReference type="Gene3D" id="3.30.450.20">
    <property type="entry name" value="PAS domain"/>
    <property type="match status" value="1"/>
</dbReference>
<evidence type="ECO:0000256" key="13">
    <source>
        <dbReference type="ARBA" id="ARBA00023012"/>
    </source>
</evidence>
<gene>
    <name evidence="29" type="ORF">H8R02_06275</name>
</gene>
<evidence type="ECO:0000256" key="4">
    <source>
        <dbReference type="ARBA" id="ARBA00022475"/>
    </source>
</evidence>
<dbReference type="PROSITE" id="PS50109">
    <property type="entry name" value="HIS_KIN"/>
    <property type="match status" value="1"/>
</dbReference>
<dbReference type="GO" id="GO:0006355">
    <property type="term" value="P:regulation of DNA-templated transcription"/>
    <property type="evidence" value="ECO:0007669"/>
    <property type="project" value="InterPro"/>
</dbReference>
<feature type="domain" description="PAS" evidence="25">
    <location>
        <begin position="373"/>
        <end position="443"/>
    </location>
</feature>
<dbReference type="Gene3D" id="3.30.565.10">
    <property type="entry name" value="Histidine kinase-like ATPase, C-terminal domain"/>
    <property type="match status" value="1"/>
</dbReference>
<reference evidence="29" key="1">
    <citation type="submission" date="2020-08" db="EMBL/GenBank/DDBJ databases">
        <title>Ramlibacter sp. GTP1 16S ribosomal RNA gene genome sequencing and assembly.</title>
        <authorList>
            <person name="Kang M."/>
        </authorList>
    </citation>
    <scope>NUCLEOTIDE SEQUENCE</scope>
    <source>
        <strain evidence="29">GTP1</strain>
    </source>
</reference>
<dbReference type="InterPro" id="IPR036097">
    <property type="entry name" value="HisK_dim/P_sf"/>
</dbReference>
<sequence>MTVKATPKPPRSSGGGSFRRERWLRPMGLALATLAVGLLATLAVWLQARDSTHEATLRRFEYRSGRIATELRTLLGNDETVLRAVAGLLNVSGGLNLTQWRNYFDALETGARTPGRLWVAYAQRVAEPARESHERQVRDEGLAGYSIRAGQRRAQYFPVAFFRSFGSSDRRPIGVDLQDDAVARDAMARAAGSGQMVMAGPINAQGLVGSQPVWALFVPVYSTPDVPITAVQRQAAIAGFVVEAFDPAETAAAALGTDADAIGLNLRDGQAVLYTSTQLAQARANGFRSAYEETFGFEFGQRPWALEFVALPGFEKFVGGITPATAILLGGLTISALIAGLLFMVASMRVRAIALVQARTGDLQSALAQRAESEARLRAVFDHALDGIITIDARGTMLSYNPAAERIFGYSELDAVGQNVSMLMPSPDREQHDGYLANYLKGGQPRIIGIGRLVTGRRKDGSTFPLDLSVSEMDVAGERLFCGIVRDVTERIRAEQALRQERELLEQRVAERTEVLTTTNTELVAAREQALQAAEAKASFLANMSHEIRTPMNAVIGMTTLLEETTLDGEQRGYVETIRTSGDALLAIINDILDFSKVESGMLALEQRPFELGACVEEAFDMLAPRAAEKSIDLLYELGDNVPQWLVGDSTRLRQVLVNLVSNAVKFTDTGEVQMNVAVQKREADAVQLRVTVRDTGIGISPAQREHLFKAFSQADSSTTRRFGGTGLGLAICARLVRLMGGEIGVESVEGKGSEFWFTLHAGIAHNAPMARYRSGHAPELAGRRVLLVDDNPTNLQMLKTQCTRWGMEVACATRGTLALAMLEGEAPFDVAVLDFHMPGMDGLQLARAIAVQCGKRAPPLVMLSSSALRSGDPGAAELFAARLGKPVKHSQLFTLLIEVIHGRRAAAPVPPAQRIDPSLARRYPMRILVVEDSAINQKLAVGMLSKFGYVADLAANGMEAVEMARRNPYDLVFMDLQMPVMDGLEASRRIHAQLPAGQRPRIIAMTANALPSDRQRCIDAGMDDYIAKPILPAGVQALIEKWAPQGVSVPEADAGLLNEGVLRELAALSDPGGPSMLKALVEDWLREAPAVVGAMKQHAREGDSGELAKRAHKLGGTSASLGASGVAEVCYRIEEQVRGGELGVLPQLIDELEMRFARTRGALGKRVE</sequence>
<dbReference type="PRINTS" id="PR00344">
    <property type="entry name" value="BCTRLSENSOR"/>
</dbReference>
<dbReference type="InterPro" id="IPR006189">
    <property type="entry name" value="CHASE_dom"/>
</dbReference>
<keyword evidence="6" id="KW-0808">Transferase</keyword>
<feature type="domain" description="HPt" evidence="28">
    <location>
        <begin position="1074"/>
        <end position="1169"/>
    </location>
</feature>
<dbReference type="CDD" id="cd17546">
    <property type="entry name" value="REC_hyHK_CKI1_RcsC-like"/>
    <property type="match status" value="1"/>
</dbReference>
<evidence type="ECO:0000313" key="29">
    <source>
        <dbReference type="EMBL" id="MBC5764049.1"/>
    </source>
</evidence>
<dbReference type="SMART" id="SM00387">
    <property type="entry name" value="HATPase_c"/>
    <property type="match status" value="1"/>
</dbReference>
<keyword evidence="11" id="KW-0067">ATP-binding</keyword>
<evidence type="ECO:0000256" key="6">
    <source>
        <dbReference type="ARBA" id="ARBA00022679"/>
    </source>
</evidence>
<keyword evidence="4" id="KW-1003">Cell membrane</keyword>
<evidence type="ECO:0000256" key="10">
    <source>
        <dbReference type="ARBA" id="ARBA00022777"/>
    </source>
</evidence>
<keyword evidence="12 22" id="KW-1133">Transmembrane helix</keyword>
<evidence type="ECO:0000256" key="21">
    <source>
        <dbReference type="PROSITE-ProRule" id="PRU00169"/>
    </source>
</evidence>
<dbReference type="NCBIfam" id="TIGR00229">
    <property type="entry name" value="sensory_box"/>
    <property type="match status" value="1"/>
</dbReference>
<dbReference type="SUPFAM" id="SSF55874">
    <property type="entry name" value="ATPase domain of HSP90 chaperone/DNA topoisomerase II/histidine kinase"/>
    <property type="match status" value="1"/>
</dbReference>
<keyword evidence="9" id="KW-0547">Nucleotide-binding</keyword>
<dbReference type="CDD" id="cd00082">
    <property type="entry name" value="HisKA"/>
    <property type="match status" value="1"/>
</dbReference>
<dbReference type="InterPro" id="IPR004358">
    <property type="entry name" value="Sig_transdc_His_kin-like_C"/>
</dbReference>
<evidence type="ECO:0000259" key="28">
    <source>
        <dbReference type="PROSITE" id="PS50894"/>
    </source>
</evidence>
<feature type="domain" description="Response regulatory" evidence="24">
    <location>
        <begin position="927"/>
        <end position="1044"/>
    </location>
</feature>
<evidence type="ECO:0000256" key="8">
    <source>
        <dbReference type="ARBA" id="ARBA00022729"/>
    </source>
</evidence>
<evidence type="ECO:0000259" key="23">
    <source>
        <dbReference type="PROSITE" id="PS50109"/>
    </source>
</evidence>
<keyword evidence="13" id="KW-0902">Two-component regulatory system</keyword>
<evidence type="ECO:0000256" key="15">
    <source>
        <dbReference type="ARBA" id="ARBA00023136"/>
    </source>
</evidence>
<evidence type="ECO:0000259" key="26">
    <source>
        <dbReference type="PROSITE" id="PS50113"/>
    </source>
</evidence>
<dbReference type="InterPro" id="IPR042240">
    <property type="entry name" value="CHASE_sf"/>
</dbReference>
<evidence type="ECO:0000256" key="11">
    <source>
        <dbReference type="ARBA" id="ARBA00022840"/>
    </source>
</evidence>
<evidence type="ECO:0000259" key="24">
    <source>
        <dbReference type="PROSITE" id="PS50110"/>
    </source>
</evidence>
<evidence type="ECO:0000256" key="22">
    <source>
        <dbReference type="SAM" id="Phobius"/>
    </source>
</evidence>
<dbReference type="CDD" id="cd00130">
    <property type="entry name" value="PAS"/>
    <property type="match status" value="1"/>
</dbReference>
<dbReference type="Pfam" id="PF00072">
    <property type="entry name" value="Response_reg"/>
    <property type="match status" value="2"/>
</dbReference>
<dbReference type="EMBL" id="JACORU010000001">
    <property type="protein sequence ID" value="MBC5764049.1"/>
    <property type="molecule type" value="Genomic_DNA"/>
</dbReference>
<dbReference type="SUPFAM" id="SSF47226">
    <property type="entry name" value="Histidine-containing phosphotransfer domain, HPT domain"/>
    <property type="match status" value="1"/>
</dbReference>
<dbReference type="AlphaFoldDB" id="A0A923M763"/>
<dbReference type="Pfam" id="PF00512">
    <property type="entry name" value="HisKA"/>
    <property type="match status" value="1"/>
</dbReference>
<dbReference type="GO" id="GO:0005886">
    <property type="term" value="C:plasma membrane"/>
    <property type="evidence" value="ECO:0007669"/>
    <property type="project" value="UniProtKB-SubCell"/>
</dbReference>
<dbReference type="EC" id="2.7.13.3" evidence="3"/>
<evidence type="ECO:0000256" key="12">
    <source>
        <dbReference type="ARBA" id="ARBA00022989"/>
    </source>
</evidence>
<dbReference type="InterPro" id="IPR036890">
    <property type="entry name" value="HATPase_C_sf"/>
</dbReference>
<evidence type="ECO:0000256" key="19">
    <source>
        <dbReference type="ARBA" id="ARBA00070616"/>
    </source>
</evidence>
<dbReference type="Gene3D" id="3.30.450.350">
    <property type="entry name" value="CHASE domain"/>
    <property type="match status" value="1"/>
</dbReference>
<dbReference type="InterPro" id="IPR005467">
    <property type="entry name" value="His_kinase_dom"/>
</dbReference>
<evidence type="ECO:0000256" key="20">
    <source>
        <dbReference type="PROSITE-ProRule" id="PRU00110"/>
    </source>
</evidence>
<comment type="caution">
    <text evidence="29">The sequence shown here is derived from an EMBL/GenBank/DDBJ whole genome shotgun (WGS) entry which is preliminary data.</text>
</comment>
<dbReference type="Pfam" id="PF02518">
    <property type="entry name" value="HATPase_c"/>
    <property type="match status" value="1"/>
</dbReference>
<keyword evidence="10" id="KW-0418">Kinase</keyword>
<dbReference type="InterPro" id="IPR011006">
    <property type="entry name" value="CheY-like_superfamily"/>
</dbReference>
<comment type="subcellular location">
    <subcellularLocation>
        <location evidence="2">Cell membrane</location>
        <topology evidence="2">Multi-pass membrane protein</topology>
    </subcellularLocation>
</comment>
<keyword evidence="30" id="KW-1185">Reference proteome</keyword>
<protein>
    <recommendedName>
        <fullName evidence="19">Sensor protein FixL</fullName>
        <ecNumber evidence="3">2.7.13.3</ecNumber>
    </recommendedName>
    <alternativeName>
        <fullName evidence="18">Virulence sensor protein BvgS</fullName>
    </alternativeName>
</protein>
<dbReference type="PROSITE" id="PS50110">
    <property type="entry name" value="RESPONSE_REGULATORY"/>
    <property type="match status" value="2"/>
</dbReference>
<dbReference type="SMART" id="SM00388">
    <property type="entry name" value="HisKA"/>
    <property type="match status" value="1"/>
</dbReference>
<dbReference type="GO" id="GO:0005524">
    <property type="term" value="F:ATP binding"/>
    <property type="evidence" value="ECO:0007669"/>
    <property type="project" value="UniProtKB-KW"/>
</dbReference>
<dbReference type="Gene3D" id="1.20.120.160">
    <property type="entry name" value="HPT domain"/>
    <property type="match status" value="1"/>
</dbReference>
<dbReference type="FunFam" id="3.30.565.10:FF:000010">
    <property type="entry name" value="Sensor histidine kinase RcsC"/>
    <property type="match status" value="1"/>
</dbReference>
<dbReference type="SUPFAM" id="SSF47384">
    <property type="entry name" value="Homodimeric domain of signal transducing histidine kinase"/>
    <property type="match status" value="1"/>
</dbReference>
<feature type="domain" description="Histidine kinase" evidence="23">
    <location>
        <begin position="543"/>
        <end position="764"/>
    </location>
</feature>
<evidence type="ECO:0000259" key="27">
    <source>
        <dbReference type="PROSITE" id="PS50839"/>
    </source>
</evidence>
<evidence type="ECO:0000256" key="18">
    <source>
        <dbReference type="ARBA" id="ARBA00070152"/>
    </source>
</evidence>
<dbReference type="CDD" id="cd16922">
    <property type="entry name" value="HATPase_EvgS-ArcB-TorS-like"/>
    <property type="match status" value="1"/>
</dbReference>
<accession>A0A923M763</accession>
<evidence type="ECO:0000313" key="30">
    <source>
        <dbReference type="Proteomes" id="UP000596827"/>
    </source>
</evidence>
<evidence type="ECO:0000256" key="16">
    <source>
        <dbReference type="ARBA" id="ARBA00058004"/>
    </source>
</evidence>
<dbReference type="Gene3D" id="3.40.50.2300">
    <property type="match status" value="2"/>
</dbReference>
<dbReference type="InterPro" id="IPR013767">
    <property type="entry name" value="PAS_fold"/>
</dbReference>